<evidence type="ECO:0000259" key="14">
    <source>
        <dbReference type="SMART" id="SM00479"/>
    </source>
</evidence>
<keyword evidence="7" id="KW-0540">Nuclease</keyword>
<keyword evidence="12" id="KW-0239">DNA-directed DNA polymerase</keyword>
<proteinExistence type="predicted"/>
<dbReference type="GO" id="GO:0045004">
    <property type="term" value="P:DNA replication proofreading"/>
    <property type="evidence" value="ECO:0007669"/>
    <property type="project" value="TreeGrafter"/>
</dbReference>
<evidence type="ECO:0000256" key="6">
    <source>
        <dbReference type="ARBA" id="ARBA00022705"/>
    </source>
</evidence>
<dbReference type="GO" id="GO:0046872">
    <property type="term" value="F:metal ion binding"/>
    <property type="evidence" value="ECO:0007669"/>
    <property type="project" value="UniProtKB-KW"/>
</dbReference>
<dbReference type="GO" id="GO:0003677">
    <property type="term" value="F:DNA binding"/>
    <property type="evidence" value="ECO:0007669"/>
    <property type="project" value="InterPro"/>
</dbReference>
<evidence type="ECO:0000256" key="9">
    <source>
        <dbReference type="ARBA" id="ARBA00022801"/>
    </source>
</evidence>
<keyword evidence="8" id="KW-0479">Metal-binding</keyword>
<dbReference type="PANTHER" id="PTHR30231">
    <property type="entry name" value="DNA POLYMERASE III SUBUNIT EPSILON"/>
    <property type="match status" value="1"/>
</dbReference>
<dbReference type="SUPFAM" id="SSF53098">
    <property type="entry name" value="Ribonuclease H-like"/>
    <property type="match status" value="1"/>
</dbReference>
<evidence type="ECO:0000313" key="15">
    <source>
        <dbReference type="EMBL" id="SVB18448.1"/>
    </source>
</evidence>
<dbReference type="EMBL" id="UINC01031813">
    <property type="protein sequence ID" value="SVB18448.1"/>
    <property type="molecule type" value="Genomic_DNA"/>
</dbReference>
<dbReference type="PANTHER" id="PTHR30231:SF41">
    <property type="entry name" value="DNA POLYMERASE III SUBUNIT EPSILON"/>
    <property type="match status" value="1"/>
</dbReference>
<dbReference type="AlphaFoldDB" id="A0A382BXC1"/>
<evidence type="ECO:0000256" key="1">
    <source>
        <dbReference type="ARBA" id="ARBA00001936"/>
    </source>
</evidence>
<evidence type="ECO:0000256" key="12">
    <source>
        <dbReference type="ARBA" id="ARBA00022932"/>
    </source>
</evidence>
<sequence length="177" mass="19749">MRQITLDTETTGIHAASGHRIIELGAIEIVNGSMTDNSYHVYLNPKRNIEPAAVEIHGITDEFVADKPEFSEIIQEFIDFIQGAELLIHNAPFDVSFINQEFSLAGFNKTIEDLCKITDTLPMARKLYPGQRNSLDALCSRYSVDKSNRKFHGALIDAELLGRVYLQMTAGQCAAFN</sequence>
<dbReference type="GO" id="GO:0005829">
    <property type="term" value="C:cytosol"/>
    <property type="evidence" value="ECO:0007669"/>
    <property type="project" value="TreeGrafter"/>
</dbReference>
<evidence type="ECO:0000256" key="10">
    <source>
        <dbReference type="ARBA" id="ARBA00022839"/>
    </source>
</evidence>
<dbReference type="CDD" id="cd06131">
    <property type="entry name" value="DNA_pol_III_epsilon_Ecoli_like"/>
    <property type="match status" value="1"/>
</dbReference>
<dbReference type="NCBIfam" id="TIGR00573">
    <property type="entry name" value="dnaq"/>
    <property type="match status" value="1"/>
</dbReference>
<reference evidence="15" key="1">
    <citation type="submission" date="2018-05" db="EMBL/GenBank/DDBJ databases">
        <authorList>
            <person name="Lanie J.A."/>
            <person name="Ng W.-L."/>
            <person name="Kazmierczak K.M."/>
            <person name="Andrzejewski T.M."/>
            <person name="Davidsen T.M."/>
            <person name="Wayne K.J."/>
            <person name="Tettelin H."/>
            <person name="Glass J.I."/>
            <person name="Rusch D."/>
            <person name="Podicherti R."/>
            <person name="Tsui H.-C.T."/>
            <person name="Winkler M.E."/>
        </authorList>
    </citation>
    <scope>NUCLEOTIDE SEQUENCE</scope>
</reference>
<evidence type="ECO:0000256" key="11">
    <source>
        <dbReference type="ARBA" id="ARBA00022842"/>
    </source>
</evidence>
<gene>
    <name evidence="15" type="ORF">METZ01_LOCUS171302</name>
</gene>
<dbReference type="NCBIfam" id="TIGR01406">
    <property type="entry name" value="dnaQ_proteo"/>
    <property type="match status" value="1"/>
</dbReference>
<dbReference type="FunFam" id="3.30.420.10:FF:000012">
    <property type="entry name" value="DNA polymerase III subunit epsilon"/>
    <property type="match status" value="1"/>
</dbReference>
<dbReference type="GO" id="GO:0003887">
    <property type="term" value="F:DNA-directed DNA polymerase activity"/>
    <property type="evidence" value="ECO:0007669"/>
    <property type="project" value="UniProtKB-KW"/>
</dbReference>
<dbReference type="Pfam" id="PF00929">
    <property type="entry name" value="RNase_T"/>
    <property type="match status" value="1"/>
</dbReference>
<protein>
    <recommendedName>
        <fullName evidence="3">DNA polymerase III subunit epsilon</fullName>
    </recommendedName>
</protein>
<dbReference type="Gene3D" id="3.30.420.10">
    <property type="entry name" value="Ribonuclease H-like superfamily/Ribonuclease H"/>
    <property type="match status" value="1"/>
</dbReference>
<organism evidence="15">
    <name type="scientific">marine metagenome</name>
    <dbReference type="NCBI Taxonomy" id="408172"/>
    <lineage>
        <taxon>unclassified sequences</taxon>
        <taxon>metagenomes</taxon>
        <taxon>ecological metagenomes</taxon>
    </lineage>
</organism>
<accession>A0A382BXC1</accession>
<feature type="domain" description="Exonuclease" evidence="14">
    <location>
        <begin position="2"/>
        <end position="174"/>
    </location>
</feature>
<evidence type="ECO:0000256" key="13">
    <source>
        <dbReference type="ARBA" id="ARBA00023211"/>
    </source>
</evidence>
<keyword evidence="13" id="KW-0464">Manganese</keyword>
<dbReference type="InterPro" id="IPR013520">
    <property type="entry name" value="Ribonucl_H"/>
</dbReference>
<comment type="cofactor">
    <cofactor evidence="1">
        <name>Mn(2+)</name>
        <dbReference type="ChEBI" id="CHEBI:29035"/>
    </cofactor>
</comment>
<keyword evidence="9" id="KW-0378">Hydrolase</keyword>
<evidence type="ECO:0000256" key="8">
    <source>
        <dbReference type="ARBA" id="ARBA00022723"/>
    </source>
</evidence>
<keyword evidence="11" id="KW-0460">Magnesium</keyword>
<keyword evidence="6" id="KW-0235">DNA replication</keyword>
<comment type="cofactor">
    <cofactor evidence="2">
        <name>Mg(2+)</name>
        <dbReference type="ChEBI" id="CHEBI:18420"/>
    </cofactor>
</comment>
<evidence type="ECO:0000256" key="2">
    <source>
        <dbReference type="ARBA" id="ARBA00001946"/>
    </source>
</evidence>
<keyword evidence="10" id="KW-0269">Exonuclease</keyword>
<dbReference type="GO" id="GO:0008408">
    <property type="term" value="F:3'-5' exonuclease activity"/>
    <property type="evidence" value="ECO:0007669"/>
    <property type="project" value="TreeGrafter"/>
</dbReference>
<dbReference type="InterPro" id="IPR036397">
    <property type="entry name" value="RNaseH_sf"/>
</dbReference>
<keyword evidence="4" id="KW-0808">Transferase</keyword>
<evidence type="ECO:0000256" key="7">
    <source>
        <dbReference type="ARBA" id="ARBA00022722"/>
    </source>
</evidence>
<dbReference type="InterPro" id="IPR006309">
    <property type="entry name" value="DnaQ_proteo"/>
</dbReference>
<name>A0A382BXC1_9ZZZZ</name>
<evidence type="ECO:0000256" key="4">
    <source>
        <dbReference type="ARBA" id="ARBA00022679"/>
    </source>
</evidence>
<dbReference type="NCBIfam" id="NF004316">
    <property type="entry name" value="PRK05711.1"/>
    <property type="match status" value="1"/>
</dbReference>
<dbReference type="InterPro" id="IPR006054">
    <property type="entry name" value="DnaQ"/>
</dbReference>
<dbReference type="SMART" id="SM00479">
    <property type="entry name" value="EXOIII"/>
    <property type="match status" value="1"/>
</dbReference>
<evidence type="ECO:0000256" key="3">
    <source>
        <dbReference type="ARBA" id="ARBA00020352"/>
    </source>
</evidence>
<evidence type="ECO:0000256" key="5">
    <source>
        <dbReference type="ARBA" id="ARBA00022695"/>
    </source>
</evidence>
<keyword evidence="5" id="KW-0548">Nucleotidyltransferase</keyword>
<dbReference type="InterPro" id="IPR012337">
    <property type="entry name" value="RNaseH-like_sf"/>
</dbReference>